<accession>A0ABQ4HC47</accession>
<keyword evidence="3" id="KW-1185">Reference proteome</keyword>
<evidence type="ECO:0000313" key="2">
    <source>
        <dbReference type="EMBL" id="GII09713.1"/>
    </source>
</evidence>
<comment type="caution">
    <text evidence="2">The sequence shown here is derived from an EMBL/GenBank/DDBJ whole genome shotgun (WGS) entry which is preliminary data.</text>
</comment>
<feature type="compositionally biased region" description="Gly residues" evidence="1">
    <location>
        <begin position="49"/>
        <end position="68"/>
    </location>
</feature>
<proteinExistence type="predicted"/>
<gene>
    <name evidence="2" type="ORF">Ppa06_35110</name>
</gene>
<evidence type="ECO:0000256" key="1">
    <source>
        <dbReference type="SAM" id="MobiDB-lite"/>
    </source>
</evidence>
<feature type="region of interest" description="Disordered" evidence="1">
    <location>
        <begin position="37"/>
        <end position="81"/>
    </location>
</feature>
<name>A0ABQ4HC47_9ACTN</name>
<dbReference type="Proteomes" id="UP000633041">
    <property type="component" value="Unassembled WGS sequence"/>
</dbReference>
<organism evidence="2 3">
    <name type="scientific">Planomonospora parontospora subsp. parontospora</name>
    <dbReference type="NCBI Taxonomy" id="97194"/>
    <lineage>
        <taxon>Bacteria</taxon>
        <taxon>Bacillati</taxon>
        <taxon>Actinomycetota</taxon>
        <taxon>Actinomycetes</taxon>
        <taxon>Streptosporangiales</taxon>
        <taxon>Streptosporangiaceae</taxon>
        <taxon>Planomonospora</taxon>
    </lineage>
</organism>
<evidence type="ECO:0000313" key="3">
    <source>
        <dbReference type="Proteomes" id="UP000633041"/>
    </source>
</evidence>
<reference evidence="2 3" key="1">
    <citation type="submission" date="2021-01" db="EMBL/GenBank/DDBJ databases">
        <title>Whole genome shotgun sequence of Planomonospora parontospora subsp. parontospora NBRC 13880.</title>
        <authorList>
            <person name="Komaki H."/>
            <person name="Tamura T."/>
        </authorList>
    </citation>
    <scope>NUCLEOTIDE SEQUENCE [LARGE SCALE GENOMIC DNA]</scope>
    <source>
        <strain evidence="2 3">NBRC 13880</strain>
    </source>
</reference>
<sequence>MQGHPVPGGLLRQVVRVQQARQGGTEGTIATAATRSTVRRAGGRRPGDGRGPVCGGRLPAGGRGPVEGGHGRAPAGADVGM</sequence>
<dbReference type="EMBL" id="BOOL01000027">
    <property type="protein sequence ID" value="GII09713.1"/>
    <property type="molecule type" value="Genomic_DNA"/>
</dbReference>
<protein>
    <submittedName>
        <fullName evidence="2">Uncharacterized protein</fullName>
    </submittedName>
</protein>